<organism evidence="18 19">
    <name type="scientific">Quercus lobata</name>
    <name type="common">Valley oak</name>
    <dbReference type="NCBI Taxonomy" id="97700"/>
    <lineage>
        <taxon>Eukaryota</taxon>
        <taxon>Viridiplantae</taxon>
        <taxon>Streptophyta</taxon>
        <taxon>Embryophyta</taxon>
        <taxon>Tracheophyta</taxon>
        <taxon>Spermatophyta</taxon>
        <taxon>Magnoliopsida</taxon>
        <taxon>eudicotyledons</taxon>
        <taxon>Gunneridae</taxon>
        <taxon>Pentapetalae</taxon>
        <taxon>rosids</taxon>
        <taxon>fabids</taxon>
        <taxon>Fagales</taxon>
        <taxon>Fagaceae</taxon>
        <taxon>Quercus</taxon>
    </lineage>
</organism>
<feature type="signal peptide" evidence="16">
    <location>
        <begin position="1"/>
        <end position="26"/>
    </location>
</feature>
<dbReference type="InterPro" id="IPR008271">
    <property type="entry name" value="Ser/Thr_kinase_AS"/>
</dbReference>
<dbReference type="InterPro" id="IPR000719">
    <property type="entry name" value="Prot_kinase_dom"/>
</dbReference>
<dbReference type="Proteomes" id="UP000594261">
    <property type="component" value="Chromosome 9"/>
</dbReference>
<feature type="compositionally biased region" description="Basic residues" evidence="14">
    <location>
        <begin position="945"/>
        <end position="954"/>
    </location>
</feature>
<reference evidence="18 19" key="1">
    <citation type="journal article" date="2016" name="G3 (Bethesda)">
        <title>First Draft Assembly and Annotation of the Genome of a California Endemic Oak Quercus lobata Nee (Fagaceae).</title>
        <authorList>
            <person name="Sork V.L."/>
            <person name="Fitz-Gibbon S.T."/>
            <person name="Puiu D."/>
            <person name="Crepeau M."/>
            <person name="Gugger P.F."/>
            <person name="Sherman R."/>
            <person name="Stevens K."/>
            <person name="Langley C.H."/>
            <person name="Pellegrini M."/>
            <person name="Salzberg S.L."/>
        </authorList>
    </citation>
    <scope>NUCLEOTIDE SEQUENCE [LARGE SCALE GENOMIC DNA]</scope>
    <source>
        <strain evidence="18 19">cv. SW786</strain>
    </source>
</reference>
<feature type="domain" description="Protein kinase" evidence="17">
    <location>
        <begin position="304"/>
        <end position="589"/>
    </location>
</feature>
<keyword evidence="8 12" id="KW-0067">ATP-binding</keyword>
<feature type="compositionally biased region" description="Basic and acidic residues" evidence="14">
    <location>
        <begin position="955"/>
        <end position="969"/>
    </location>
</feature>
<keyword evidence="10 15" id="KW-0472">Membrane</keyword>
<dbReference type="FunFam" id="3.30.200.20:FF:000178">
    <property type="entry name" value="serine/threonine-protein kinase PBS1-like"/>
    <property type="match status" value="1"/>
</dbReference>
<dbReference type="GO" id="GO:0004674">
    <property type="term" value="F:protein serine/threonine kinase activity"/>
    <property type="evidence" value="ECO:0007669"/>
    <property type="project" value="UniProtKB-KW"/>
</dbReference>
<evidence type="ECO:0000313" key="18">
    <source>
        <dbReference type="EnsemblPlants" id="QL09p009826:mrna"/>
    </source>
</evidence>
<evidence type="ECO:0000256" key="8">
    <source>
        <dbReference type="ARBA" id="ARBA00022840"/>
    </source>
</evidence>
<dbReference type="PROSITE" id="PS50011">
    <property type="entry name" value="PROTEIN_KINASE_DOM"/>
    <property type="match status" value="1"/>
</dbReference>
<dbReference type="GO" id="GO:0016020">
    <property type="term" value="C:membrane"/>
    <property type="evidence" value="ECO:0007669"/>
    <property type="project" value="UniProtKB-SubCell"/>
</dbReference>
<dbReference type="PANTHER" id="PTHR27009">
    <property type="entry name" value="RUST RESISTANCE KINASE LR10-RELATED"/>
    <property type="match status" value="1"/>
</dbReference>
<dbReference type="PROSITE" id="PS00108">
    <property type="entry name" value="PROTEIN_KINASE_ST"/>
    <property type="match status" value="1"/>
</dbReference>
<keyword evidence="6 12" id="KW-0547">Nucleotide-binding</keyword>
<dbReference type="AlphaFoldDB" id="A0A7N2MFP2"/>
<dbReference type="Pfam" id="PF00069">
    <property type="entry name" value="Pkinase"/>
    <property type="match status" value="1"/>
</dbReference>
<proteinExistence type="predicted"/>
<evidence type="ECO:0000256" key="10">
    <source>
        <dbReference type="ARBA" id="ARBA00023136"/>
    </source>
</evidence>
<feature type="coiled-coil region" evidence="13">
    <location>
        <begin position="808"/>
        <end position="835"/>
    </location>
</feature>
<evidence type="ECO:0000256" key="5">
    <source>
        <dbReference type="ARBA" id="ARBA00022729"/>
    </source>
</evidence>
<dbReference type="Gramene" id="QL09p009826:mrna">
    <property type="protein sequence ID" value="QL09p009826:mrna"/>
    <property type="gene ID" value="QL09p009826"/>
</dbReference>
<evidence type="ECO:0000256" key="4">
    <source>
        <dbReference type="ARBA" id="ARBA00022692"/>
    </source>
</evidence>
<dbReference type="EMBL" id="LRBV02000009">
    <property type="status" value="NOT_ANNOTATED_CDS"/>
    <property type="molecule type" value="Genomic_DNA"/>
</dbReference>
<evidence type="ECO:0000256" key="2">
    <source>
        <dbReference type="ARBA" id="ARBA00022527"/>
    </source>
</evidence>
<keyword evidence="19" id="KW-1185">Reference proteome</keyword>
<evidence type="ECO:0000256" key="3">
    <source>
        <dbReference type="ARBA" id="ARBA00022679"/>
    </source>
</evidence>
<name>A0A7N2MFP2_QUELO</name>
<dbReference type="Gene3D" id="1.10.510.10">
    <property type="entry name" value="Transferase(Phosphotransferase) domain 1"/>
    <property type="match status" value="1"/>
</dbReference>
<keyword evidence="4 15" id="KW-0812">Transmembrane</keyword>
<dbReference type="Gene3D" id="3.30.200.20">
    <property type="entry name" value="Phosphorylase Kinase, domain 1"/>
    <property type="match status" value="1"/>
</dbReference>
<keyword evidence="3" id="KW-0808">Transferase</keyword>
<dbReference type="SMART" id="SM00220">
    <property type="entry name" value="S_TKc"/>
    <property type="match status" value="1"/>
</dbReference>
<evidence type="ECO:0000256" key="1">
    <source>
        <dbReference type="ARBA" id="ARBA00004479"/>
    </source>
</evidence>
<dbReference type="InterPro" id="IPR025287">
    <property type="entry name" value="WAK_GUB"/>
</dbReference>
<dbReference type="PROSITE" id="PS00107">
    <property type="entry name" value="PROTEIN_KINASE_ATP"/>
    <property type="match status" value="1"/>
</dbReference>
<evidence type="ECO:0000256" key="14">
    <source>
        <dbReference type="SAM" id="MobiDB-lite"/>
    </source>
</evidence>
<evidence type="ECO:0000256" key="12">
    <source>
        <dbReference type="PROSITE-ProRule" id="PRU10141"/>
    </source>
</evidence>
<evidence type="ECO:0000256" key="9">
    <source>
        <dbReference type="ARBA" id="ARBA00022989"/>
    </source>
</evidence>
<dbReference type="Pfam" id="PF13947">
    <property type="entry name" value="GUB_WAK_bind"/>
    <property type="match status" value="1"/>
</dbReference>
<keyword evidence="11" id="KW-0325">Glycoprotein</keyword>
<evidence type="ECO:0000256" key="11">
    <source>
        <dbReference type="ARBA" id="ARBA00023180"/>
    </source>
</evidence>
<evidence type="ECO:0000256" key="6">
    <source>
        <dbReference type="ARBA" id="ARBA00022741"/>
    </source>
</evidence>
<dbReference type="SUPFAM" id="SSF56112">
    <property type="entry name" value="Protein kinase-like (PK-like)"/>
    <property type="match status" value="1"/>
</dbReference>
<dbReference type="InterPro" id="IPR045874">
    <property type="entry name" value="LRK10/LRL21-25-like"/>
</dbReference>
<keyword evidence="9 15" id="KW-1133">Transmembrane helix</keyword>
<sequence>MDISPRIVIPSSLLLFVLFIVDLGEGHNSCAELWCGHHGPGIRFPFRLKDRQPDQQCGYPGFDLYCSHNNDTVLELPTSVKTFVNSIDYESQLINVTVSDSCSSRGIPGLNISSSPFQFRNYLYDYALFNCTRTRETDAEHYRRIDCLSRSGYPVYAFDPDDDIQDLPILLCKKMYNVSSVPSHIWSSSLQLTWSEPKCGDCEVKGDICRFKNNTKIFETEGCHLTPQAPNKYKDNEGRSTTIVIIVSILGSFLLELVVYVLYRVYRYDKTEKENQARIERFLEDYRALKPTRYSYNDVKRITNQFTEKLGQGAYGTVFKGKLSNEIHVAVKILNSSTGNGEEFINEVGTMGRIHHVNVVRLVGFCADGFKRALVYEFLPNDSLEKFISSVDSNRFLGWEKLQDIALGIAKGIEYLHQGCDQRILHFDIKPHNILLDQNFNPKISDFGLAKLCAKDQSAVSMTTARGTMGYIAPEVFSRNFGTVSYKSDVYSFGILLLEMVGGRKNFGVTMENTSQIYFPEWIYNLLEKKEDLRVYVEDNGGAKIAKKLAIVGLWCIQWHPVDRPSMKVGVQMLEGDGDNLTMPPNPFASTSTTRINASTPATPLDLDLEVIPELEPGRVCAQPELNPNASGGEKFNPQSTQFEFWVCRFGSYRFWVHIGQFQCIRETRETRDKRAPSVESREELDWAEVRIPPHTWSPRLEVDGAAIPYTTSVREYNRGRVGYIAEALEQPMLLPRDMEAYRHFSQGELFLSLKRDLAMITQQVFMAEEWCRDNHKLADVEALSRAETVEKQAEDQRQLLHVTEINLATEKQVILDLKVALQKAKDEAQLAKEAAEPEKRAAYHLGAEETEARLTEELLEVCKDYYSISWAQALNAAGVPANSAIRLPENVFYPPEIREVLANAPEASEQPVDIPNAIPLAEITRGSGQVTIQSEDAKGEKGKGKGKGKKPSSKAKDPSKETVIEAEGHGAGPKAKDVPPPQPEQKEDPPAEA</sequence>
<keyword evidence="13" id="KW-0175">Coiled coil</keyword>
<reference evidence="18" key="2">
    <citation type="submission" date="2021-01" db="UniProtKB">
        <authorList>
            <consortium name="EnsemblPlants"/>
        </authorList>
    </citation>
    <scope>IDENTIFICATION</scope>
</reference>
<feature type="binding site" evidence="12">
    <location>
        <position position="332"/>
    </location>
    <ligand>
        <name>ATP</name>
        <dbReference type="ChEBI" id="CHEBI:30616"/>
    </ligand>
</feature>
<dbReference type="GO" id="GO:0005524">
    <property type="term" value="F:ATP binding"/>
    <property type="evidence" value="ECO:0007669"/>
    <property type="project" value="UniProtKB-UniRule"/>
</dbReference>
<keyword evidence="2" id="KW-0723">Serine/threonine-protein kinase</keyword>
<dbReference type="InterPro" id="IPR011009">
    <property type="entry name" value="Kinase-like_dom_sf"/>
</dbReference>
<accession>A0A7N2MFP2</accession>
<dbReference type="FunFam" id="1.10.510.10:FF:000590">
    <property type="entry name" value="PR5-like receptor kinase"/>
    <property type="match status" value="1"/>
</dbReference>
<dbReference type="InterPro" id="IPR017441">
    <property type="entry name" value="Protein_kinase_ATP_BS"/>
</dbReference>
<protein>
    <recommendedName>
        <fullName evidence="17">Protein kinase domain-containing protein</fullName>
    </recommendedName>
</protein>
<comment type="subcellular location">
    <subcellularLocation>
        <location evidence="1">Membrane</location>
        <topology evidence="1">Single-pass type I membrane protein</topology>
    </subcellularLocation>
</comment>
<keyword evidence="7" id="KW-0418">Kinase</keyword>
<evidence type="ECO:0000256" key="16">
    <source>
        <dbReference type="SAM" id="SignalP"/>
    </source>
</evidence>
<evidence type="ECO:0000256" key="7">
    <source>
        <dbReference type="ARBA" id="ARBA00022777"/>
    </source>
</evidence>
<feature type="compositionally biased region" description="Basic and acidic residues" evidence="14">
    <location>
        <begin position="985"/>
        <end position="994"/>
    </location>
</feature>
<keyword evidence="5 16" id="KW-0732">Signal</keyword>
<evidence type="ECO:0000313" key="19">
    <source>
        <dbReference type="Proteomes" id="UP000594261"/>
    </source>
</evidence>
<feature type="chain" id="PRO_5029773810" description="Protein kinase domain-containing protein" evidence="16">
    <location>
        <begin position="27"/>
        <end position="994"/>
    </location>
</feature>
<feature type="transmembrane region" description="Helical" evidence="15">
    <location>
        <begin position="243"/>
        <end position="263"/>
    </location>
</feature>
<feature type="region of interest" description="Disordered" evidence="14">
    <location>
        <begin position="926"/>
        <end position="994"/>
    </location>
</feature>
<evidence type="ECO:0000256" key="13">
    <source>
        <dbReference type="SAM" id="Coils"/>
    </source>
</evidence>
<dbReference type="InParanoid" id="A0A7N2MFP2"/>
<evidence type="ECO:0000259" key="17">
    <source>
        <dbReference type="PROSITE" id="PS50011"/>
    </source>
</evidence>
<dbReference type="EnsemblPlants" id="QL09p009826:mrna">
    <property type="protein sequence ID" value="QL09p009826:mrna"/>
    <property type="gene ID" value="QL09p009826"/>
</dbReference>
<evidence type="ECO:0000256" key="15">
    <source>
        <dbReference type="SAM" id="Phobius"/>
    </source>
</evidence>
<dbReference type="GO" id="GO:0030247">
    <property type="term" value="F:polysaccharide binding"/>
    <property type="evidence" value="ECO:0007669"/>
    <property type="project" value="InterPro"/>
</dbReference>